<dbReference type="PIRSF" id="PIRSF000157">
    <property type="entry name" value="Oxoglu_dh_E1"/>
    <property type="match status" value="1"/>
</dbReference>
<dbReference type="Gene3D" id="3.40.50.970">
    <property type="match status" value="1"/>
</dbReference>
<dbReference type="Pfam" id="PF02779">
    <property type="entry name" value="Transket_pyr"/>
    <property type="match status" value="1"/>
</dbReference>
<dbReference type="InterPro" id="IPR005475">
    <property type="entry name" value="Transketolase-like_Pyr-bd"/>
</dbReference>
<dbReference type="GO" id="GO:0005829">
    <property type="term" value="C:cytosol"/>
    <property type="evidence" value="ECO:0007669"/>
    <property type="project" value="TreeGrafter"/>
</dbReference>
<dbReference type="eggNOG" id="COG0567">
    <property type="taxonomic scope" value="Bacteria"/>
</dbReference>
<comment type="similarity">
    <text evidence="6">Belongs to the alpha-ketoglutarate dehydrogenase family.</text>
</comment>
<evidence type="ECO:0000256" key="2">
    <source>
        <dbReference type="ARBA" id="ARBA00023002"/>
    </source>
</evidence>
<dbReference type="OrthoDB" id="9759785at2"/>
<name>A0A1I7F4A9_9BACL</name>
<comment type="cofactor">
    <cofactor evidence="1 6">
        <name>thiamine diphosphate</name>
        <dbReference type="ChEBI" id="CHEBI:58937"/>
    </cofactor>
</comment>
<keyword evidence="3 6" id="KW-0786">Thiamine pyrophosphate</keyword>
<dbReference type="InterPro" id="IPR029061">
    <property type="entry name" value="THDP-binding"/>
</dbReference>
<dbReference type="GO" id="GO:0030976">
    <property type="term" value="F:thiamine pyrophosphate binding"/>
    <property type="evidence" value="ECO:0007669"/>
    <property type="project" value="UniProtKB-UniRule"/>
</dbReference>
<feature type="region of interest" description="Disordered" evidence="7">
    <location>
        <begin position="62"/>
        <end position="85"/>
    </location>
</feature>
<dbReference type="Pfam" id="PF00676">
    <property type="entry name" value="E1_dh"/>
    <property type="match status" value="1"/>
</dbReference>
<evidence type="ECO:0000256" key="1">
    <source>
        <dbReference type="ARBA" id="ARBA00001964"/>
    </source>
</evidence>
<feature type="domain" description="Transketolase-like pyrimidine-binding" evidence="8">
    <location>
        <begin position="617"/>
        <end position="812"/>
    </location>
</feature>
<dbReference type="HAMAP" id="MF_01169">
    <property type="entry name" value="SucA_OdhA"/>
    <property type="match status" value="1"/>
</dbReference>
<dbReference type="PANTHER" id="PTHR23152:SF4">
    <property type="entry name" value="2-OXOADIPATE DEHYDROGENASE COMPLEX COMPONENT E1"/>
    <property type="match status" value="1"/>
</dbReference>
<dbReference type="InterPro" id="IPR023784">
    <property type="entry name" value="2oxoglutarate_DH_E1_bac"/>
</dbReference>
<dbReference type="Gene3D" id="3.40.50.12470">
    <property type="match status" value="1"/>
</dbReference>
<evidence type="ECO:0000256" key="3">
    <source>
        <dbReference type="ARBA" id="ARBA00023052"/>
    </source>
</evidence>
<proteinExistence type="inferred from homology"/>
<dbReference type="STRING" id="392015.SAMN05421543_10154"/>
<dbReference type="NCBIfam" id="TIGR00239">
    <property type="entry name" value="2oxo_dh_E1"/>
    <property type="match status" value="1"/>
</dbReference>
<comment type="function">
    <text evidence="6">E1 component of the 2-oxoglutarate dehydrogenase (OGDH) complex which catalyzes the decarboxylation of 2-oxoglutarate, the first step in the conversion of 2-oxoglutarate to succinyl-CoA and CO(2).</text>
</comment>
<evidence type="ECO:0000259" key="8">
    <source>
        <dbReference type="SMART" id="SM00861"/>
    </source>
</evidence>
<dbReference type="GO" id="GO:0006099">
    <property type="term" value="P:tricarboxylic acid cycle"/>
    <property type="evidence" value="ECO:0007669"/>
    <property type="project" value="TreeGrafter"/>
</dbReference>
<dbReference type="GO" id="GO:0045252">
    <property type="term" value="C:oxoglutarate dehydrogenase complex"/>
    <property type="evidence" value="ECO:0007669"/>
    <property type="project" value="TreeGrafter"/>
</dbReference>
<reference evidence="10" key="1">
    <citation type="submission" date="2016-10" db="EMBL/GenBank/DDBJ databases">
        <authorList>
            <person name="Varghese N."/>
        </authorList>
    </citation>
    <scope>NUCLEOTIDE SEQUENCE [LARGE SCALE GENOMIC DNA]</scope>
    <source>
        <strain evidence="10">DSM 17980</strain>
    </source>
</reference>
<dbReference type="FunFam" id="3.40.50.970:FF:000036">
    <property type="entry name" value="2-oxoglutarate dehydrogenase E1 component"/>
    <property type="match status" value="1"/>
</dbReference>
<evidence type="ECO:0000256" key="5">
    <source>
        <dbReference type="ARBA" id="ARBA00051911"/>
    </source>
</evidence>
<evidence type="ECO:0000313" key="10">
    <source>
        <dbReference type="Proteomes" id="UP000183508"/>
    </source>
</evidence>
<dbReference type="SUPFAM" id="SSF52518">
    <property type="entry name" value="Thiamin diphosphate-binding fold (THDP-binding)"/>
    <property type="match status" value="2"/>
</dbReference>
<gene>
    <name evidence="6" type="primary">odhA</name>
    <name evidence="9" type="ORF">SAMN05421543_10154</name>
</gene>
<dbReference type="CDD" id="cd02016">
    <property type="entry name" value="TPP_E1_OGDC_like"/>
    <property type="match status" value="1"/>
</dbReference>
<evidence type="ECO:0000256" key="6">
    <source>
        <dbReference type="HAMAP-Rule" id="MF_01169"/>
    </source>
</evidence>
<comment type="catalytic activity">
    <reaction evidence="5 6">
        <text>N(6)-[(R)-lipoyl]-L-lysyl-[protein] + 2-oxoglutarate + H(+) = N(6)-[(R)-S(8)-succinyldihydrolipoyl]-L-lysyl-[protein] + CO2</text>
        <dbReference type="Rhea" id="RHEA:12188"/>
        <dbReference type="Rhea" id="RHEA-COMP:10474"/>
        <dbReference type="Rhea" id="RHEA-COMP:20092"/>
        <dbReference type="ChEBI" id="CHEBI:15378"/>
        <dbReference type="ChEBI" id="CHEBI:16526"/>
        <dbReference type="ChEBI" id="CHEBI:16810"/>
        <dbReference type="ChEBI" id="CHEBI:83099"/>
        <dbReference type="ChEBI" id="CHEBI:83120"/>
        <dbReference type="EC" id="1.2.4.2"/>
    </reaction>
</comment>
<dbReference type="AlphaFoldDB" id="A0A1I7F4A9"/>
<dbReference type="SMART" id="SM00861">
    <property type="entry name" value="Transket_pyr"/>
    <property type="match status" value="1"/>
</dbReference>
<dbReference type="EC" id="1.2.4.2" evidence="6"/>
<sequence>MATRRNRPAPASWQALYGPNLGWALELYERYQAHPQSVDDQTRALFERLGPPPAEVLAGRAADADTDGLASDKAAQGRAGDAAWQAQPGTAAAVDTQRIVAAQRLARNIRMYGHLEARINPIGEPPAPAAILDLQNYGLTEEDLARIPAHWVWAHAPADVRDAKTALQRLRRVYTGSLAYEFAHVHDPEEHAWLTRHVESSEWPRPLPAEQAKALLRRLIEVDEFEKFLHRTFVGQKRFSIEGVDMLVPMLDRLIYLTVQSGARDVMIGMAHRGRLNVLAHVLGKPYQAIFSEFHAAPNKELVPSEGSMGINYGWTGDVKYHLGASRDVGDGHEVQARLRLANNPSHLEFVNPVVEGFARAAQDDRGQAGAPGHDMDAAVAVLVHGDAAFPGEGIVAETLNLSRLPGYTTGGTIHIIANNQLGFTAVPEEGRSTRYASDLAKGFEIPIVHVNADDPEACLAAIELAHAYRQAFHKDFLIDLVGYRRWGHNEGDDPVMTQPRMYDVIAHHPTVRELYAKRLLEAGMVQPDEVAELERQVRDRLRQAYSQVGEEKDEAEPTWKHAGPMQSVQAQPVPREQLQALNEALLARPEGFTVYPKLDRILQRRRTAFTEPDGRVDWAHAEALAFASVLAEGIPVRLTGQDSERGTFSQRHLVLHDHRTGQTYTPLQHLPQARASFAVHNSPLTEAAVIGFEYGYNVQAPQTLVLWEAQFGDFANAGQVLIDQFLSAGLAKWGQPSGLVLLLPHGYEGQGPEHSSARLERYLQLSAEHNWRVVYPTTAAQYFHLLRDQAARLTVDPRPLVVMTPKSLLRNPRAASTVDELTQGGFQPLWTEPPRPGADAAAVRRLILCTGKVGVDLAAALEQAGHPEWLAVARVEQLYPFPADAVRQWAASFPGAAELVWLQEEPQNMGAWGYVQPHLAELFPDLPIRYVGRPARSSPAEGLADAHEQMQRQIIAQAVSEQGLSVHAGRESR</sequence>
<dbReference type="Gene3D" id="1.10.287.1150">
    <property type="entry name" value="TPP helical domain"/>
    <property type="match status" value="1"/>
</dbReference>
<keyword evidence="10" id="KW-1185">Reference proteome</keyword>
<dbReference type="GO" id="GO:0006096">
    <property type="term" value="P:glycolytic process"/>
    <property type="evidence" value="ECO:0007669"/>
    <property type="project" value="UniProtKB-UniRule"/>
</dbReference>
<dbReference type="NCBIfam" id="NF006914">
    <property type="entry name" value="PRK09404.1"/>
    <property type="match status" value="1"/>
</dbReference>
<evidence type="ECO:0000256" key="7">
    <source>
        <dbReference type="SAM" id="MobiDB-lite"/>
    </source>
</evidence>
<dbReference type="PANTHER" id="PTHR23152">
    <property type="entry name" value="2-OXOGLUTARATE DEHYDROGENASE"/>
    <property type="match status" value="1"/>
</dbReference>
<dbReference type="EMBL" id="FPBV01000001">
    <property type="protein sequence ID" value="SFU30983.1"/>
    <property type="molecule type" value="Genomic_DNA"/>
</dbReference>
<accession>A0A1I7F4A9</accession>
<evidence type="ECO:0000313" key="9">
    <source>
        <dbReference type="EMBL" id="SFU30983.1"/>
    </source>
</evidence>
<protein>
    <recommendedName>
        <fullName evidence="6">2-oxoglutarate dehydrogenase E1 component</fullName>
        <ecNumber evidence="6">1.2.4.2</ecNumber>
    </recommendedName>
    <alternativeName>
        <fullName evidence="6">Alpha-ketoglutarate dehydrogenase</fullName>
    </alternativeName>
</protein>
<organism evidence="9 10">
    <name type="scientific">Alicyclobacillus macrosporangiidus</name>
    <dbReference type="NCBI Taxonomy" id="392015"/>
    <lineage>
        <taxon>Bacteria</taxon>
        <taxon>Bacillati</taxon>
        <taxon>Bacillota</taxon>
        <taxon>Bacilli</taxon>
        <taxon>Bacillales</taxon>
        <taxon>Alicyclobacillaceae</taxon>
        <taxon>Alicyclobacillus</taxon>
    </lineage>
</organism>
<dbReference type="InterPro" id="IPR011603">
    <property type="entry name" value="2oxoglutarate_DH_E1"/>
</dbReference>
<dbReference type="Pfam" id="PF16870">
    <property type="entry name" value="OxoGdeHyase_C"/>
    <property type="match status" value="1"/>
</dbReference>
<dbReference type="InterPro" id="IPR031717">
    <property type="entry name" value="ODO-1/KGD_C"/>
</dbReference>
<comment type="subunit">
    <text evidence="6">Homodimer. Part of the 2-oxoglutarate dehydrogenase (OGDH) complex composed of E1 (2-oxoglutarate dehydrogenase), E2 (dihydrolipoamide succinyltransferase) and E3 (dihydrolipoamide dehydrogenase); the complex contains multiple copies of the three enzymatic components (E1, E2 and E3).</text>
</comment>
<dbReference type="Proteomes" id="UP000183508">
    <property type="component" value="Unassembled WGS sequence"/>
</dbReference>
<dbReference type="InterPro" id="IPR042179">
    <property type="entry name" value="KGD_C_sf"/>
</dbReference>
<evidence type="ECO:0000256" key="4">
    <source>
        <dbReference type="ARBA" id="ARBA00023152"/>
    </source>
</evidence>
<dbReference type="InterPro" id="IPR001017">
    <property type="entry name" value="DH_E1"/>
</dbReference>
<dbReference type="GO" id="GO:0004591">
    <property type="term" value="F:oxoglutarate dehydrogenase (succinyl-transferring) activity"/>
    <property type="evidence" value="ECO:0007669"/>
    <property type="project" value="UniProtKB-UniRule"/>
</dbReference>
<keyword evidence="4 6" id="KW-0324">Glycolysis</keyword>
<dbReference type="NCBIfam" id="NF008907">
    <property type="entry name" value="PRK12270.1"/>
    <property type="match status" value="1"/>
</dbReference>
<dbReference type="RefSeq" id="WP_074949181.1">
    <property type="nucleotide sequence ID" value="NZ_FPBV01000001.1"/>
</dbReference>
<dbReference type="Gene3D" id="3.40.50.11610">
    <property type="entry name" value="Multifunctional 2-oxoglutarate metabolism enzyme, C-terminal domain"/>
    <property type="match status" value="1"/>
</dbReference>
<keyword evidence="2 6" id="KW-0560">Oxidoreductase</keyword>